<reference evidence="2" key="2">
    <citation type="submission" date="2012-06" db="EMBL/GenBank/DDBJ databases">
        <title>Annotation of the Genome Sequence of Fusarium oxysporum Fo47.</title>
        <authorList>
            <consortium name="The Broad Institute Genomics Platform"/>
            <person name="Ma L.-J."/>
            <person name="Corby-Kistler H."/>
            <person name="Broz K."/>
            <person name="Gale L.R."/>
            <person name="Jonkers W."/>
            <person name="O'Donnell K."/>
            <person name="Ploetz R."/>
            <person name="Steinberg C."/>
            <person name="Schwartz D.C."/>
            <person name="VanEtten H."/>
            <person name="Zhou S."/>
            <person name="Young S.K."/>
            <person name="Zeng Q."/>
            <person name="Gargeya S."/>
            <person name="Fitzgerald M."/>
            <person name="Abouelleil A."/>
            <person name="Alvarado L."/>
            <person name="Chapman S.B."/>
            <person name="Gainer-Dewar J."/>
            <person name="Goldberg J."/>
            <person name="Griggs A."/>
            <person name="Gujja S."/>
            <person name="Hansen M."/>
            <person name="Howarth C."/>
            <person name="Imamovic A."/>
            <person name="Ireland A."/>
            <person name="Larimer J."/>
            <person name="McCowan C."/>
            <person name="Murphy C."/>
            <person name="Pearson M."/>
            <person name="Poon T.W."/>
            <person name="Priest M."/>
            <person name="Roberts A."/>
            <person name="Saif S."/>
            <person name="Shea T."/>
            <person name="Sykes S."/>
            <person name="Wortman J."/>
            <person name="Nusbaum C."/>
            <person name="Birren B."/>
        </authorList>
    </citation>
    <scope>NUCLEOTIDE SEQUENCE</scope>
    <source>
        <strain evidence="2">Fo47</strain>
    </source>
</reference>
<dbReference type="Pfam" id="PF06985">
    <property type="entry name" value="HET"/>
    <property type="match status" value="1"/>
</dbReference>
<dbReference type="VEuPathDB" id="FungiDB:FOZG_04445"/>
<evidence type="ECO:0000259" key="1">
    <source>
        <dbReference type="Pfam" id="PF06985"/>
    </source>
</evidence>
<accession>W9KX12</accession>
<dbReference type="InterPro" id="IPR052895">
    <property type="entry name" value="HetReg/Transcr_Mod"/>
</dbReference>
<dbReference type="EMBL" id="JH717897">
    <property type="protein sequence ID" value="EWZ48981.1"/>
    <property type="molecule type" value="Genomic_DNA"/>
</dbReference>
<evidence type="ECO:0000313" key="2">
    <source>
        <dbReference type="EMBL" id="EWZ48981.1"/>
    </source>
</evidence>
<gene>
    <name evidence="2" type="ORF">FOZG_04445</name>
</gene>
<feature type="domain" description="Heterokaryon incompatibility" evidence="1">
    <location>
        <begin position="27"/>
        <end position="171"/>
    </location>
</feature>
<dbReference type="HOGENOM" id="CLU_370469_0_0_1"/>
<name>W9KX12_FUSOX</name>
<organism evidence="2">
    <name type="scientific">Fusarium oxysporum Fo47</name>
    <dbReference type="NCBI Taxonomy" id="660027"/>
    <lineage>
        <taxon>Eukaryota</taxon>
        <taxon>Fungi</taxon>
        <taxon>Dikarya</taxon>
        <taxon>Ascomycota</taxon>
        <taxon>Pezizomycotina</taxon>
        <taxon>Sordariomycetes</taxon>
        <taxon>Hypocreomycetidae</taxon>
        <taxon>Hypocreales</taxon>
        <taxon>Nectriaceae</taxon>
        <taxon>Fusarium</taxon>
        <taxon>Fusarium oxysporum species complex</taxon>
    </lineage>
</organism>
<dbReference type="PANTHER" id="PTHR24148">
    <property type="entry name" value="ANKYRIN REPEAT DOMAIN-CONTAINING PROTEIN 39 HOMOLOG-RELATED"/>
    <property type="match status" value="1"/>
</dbReference>
<dbReference type="Proteomes" id="UP000030766">
    <property type="component" value="Unassembled WGS sequence"/>
</dbReference>
<proteinExistence type="predicted"/>
<sequence>MTVLTLCRFDDKGTLSLSDCDILTTKFVAISHIWCNASWRDVDHIPFKIFVSPHKGRFISETLPRLLAPGQYFWMDVLCVDQSSKAARVGVVKHIRDIYRKATKTIILREAGGFNACCATIINEYLSFKEDPLHYLRDVAEILDPIECHMNTYHPTGLMEKWLERVWPLQELQLSDSIQFEVCQDGDEDQVGTKERCLDGMNSRIDQLLSAGELWVRCGNWKWELDAERSAKLQRETPREERVHREFLDNLFQDDQVLSRRHEAKKKFIAAILGDGKASRGMTVQSPSSELNASPFEQLRQSQGSARETSKPRDFILAVMAQFKWYDVPSCAVSADLGMFYEDCVTQIKSLFDRIQTPFHSQRFDEDIQRAQDIKPKITRGLIEGLDVDASDSSLPSHNVPIPKTLGDFCMMLSYSRYDDLQWREPQWECPSSGYWKLQSISGEDSAESILDVISRSLWFANFKMQSNFLQQLRRWKSESKTEVTARDINEQPEVLVPPGVDNLLAQICSYHGLVRSIPLHKIKNDMVWRGDIIQGTPIRWSGHAAWERIKKVILDHDNFDFKEATLGLATTIACGLGLSALPWIRKHLKPQVLVLYDAESDTRQPLQQILCFVSKIFQLDDHDSAQISAYERLNAPYILMRTRDATDAHVVGIHPEPDYWQHGPFDIQFRNWGMISLVERVPRHLLGRRKDIIRLFDLTDA</sequence>
<reference evidence="2" key="1">
    <citation type="submission" date="2011-06" db="EMBL/GenBank/DDBJ databases">
        <title>The Genome Sequence of Fusarium oxysporum Fo47.</title>
        <authorList>
            <consortium name="The Broad Institute Genome Sequencing Platform"/>
            <person name="Ma L.-J."/>
            <person name="Gale L.R."/>
            <person name="Schwartz D.C."/>
            <person name="Zhou S."/>
            <person name="Corby-Kistler H."/>
            <person name="Young S.K."/>
            <person name="Zeng Q."/>
            <person name="Gargeya S."/>
            <person name="Fitzgerald M."/>
            <person name="Haas B."/>
            <person name="Abouelleil A."/>
            <person name="Alvarado L."/>
            <person name="Arachchi H.M."/>
            <person name="Berlin A."/>
            <person name="Brown A."/>
            <person name="Chapman S.B."/>
            <person name="Chen Z."/>
            <person name="Dunbar C."/>
            <person name="Freedman E."/>
            <person name="Gearin G."/>
            <person name="Gellesch M."/>
            <person name="Goldberg J."/>
            <person name="Griggs A."/>
            <person name="Gujja S."/>
            <person name="Heiman D."/>
            <person name="Howarth C."/>
            <person name="Larson L."/>
            <person name="Lui A."/>
            <person name="MacDonald P.J.P."/>
            <person name="Mehta T."/>
            <person name="Montmayeur A."/>
            <person name="Murphy C."/>
            <person name="Neiman D."/>
            <person name="Pearson M."/>
            <person name="Priest M."/>
            <person name="Roberts A."/>
            <person name="Saif S."/>
            <person name="Shea T."/>
            <person name="Shenoy N."/>
            <person name="Sisk P."/>
            <person name="Stolte C."/>
            <person name="Sykes S."/>
            <person name="Wortman J."/>
            <person name="Nusbaum C."/>
            <person name="Birren B."/>
        </authorList>
    </citation>
    <scope>NUCLEOTIDE SEQUENCE [LARGE SCALE GENOMIC DNA]</scope>
    <source>
        <strain evidence="2">Fo47</strain>
    </source>
</reference>
<dbReference type="PANTHER" id="PTHR24148:SF64">
    <property type="entry name" value="HETEROKARYON INCOMPATIBILITY DOMAIN-CONTAINING PROTEIN"/>
    <property type="match status" value="1"/>
</dbReference>
<protein>
    <recommendedName>
        <fullName evidence="1">Heterokaryon incompatibility domain-containing protein</fullName>
    </recommendedName>
</protein>
<dbReference type="InterPro" id="IPR010730">
    <property type="entry name" value="HET"/>
</dbReference>
<dbReference type="AlphaFoldDB" id="W9KX12"/>